<accession>A0A177EC97</accession>
<protein>
    <recommendedName>
        <fullName evidence="3">BRCT domain-containing protein</fullName>
    </recommendedName>
</protein>
<dbReference type="GeneID" id="93647057"/>
<sequence>MAINIEESLLKENAETNLSIKHELATTLRSSSGDASVIIDNKIDFQESNCNLLSLAPSTTRQTQTKTVYLFAKRAESKEFNFIIKTYPVIEYKLSIKVVLTNEIERCTHMILSDSRCLEYIEGIVRGKCVVGFSWYIELLDNDVLSLETITLLHLLNREASDATELACLYGSEGKYFSSVNVVGYFFSEEIERLIHENGGTINARNDRSSLLLESDEDFFQMVAEGSKSKWYSALFPDRDKRFC</sequence>
<dbReference type="Proteomes" id="UP000185944">
    <property type="component" value="Unassembled WGS sequence"/>
</dbReference>
<dbReference type="OrthoDB" id="2195203at2759"/>
<evidence type="ECO:0000313" key="1">
    <source>
        <dbReference type="EMBL" id="OAG29574.1"/>
    </source>
</evidence>
<dbReference type="VEuPathDB" id="MicrosporidiaDB:NEDG_00707"/>
<proteinExistence type="predicted"/>
<evidence type="ECO:0008006" key="3">
    <source>
        <dbReference type="Google" id="ProtNLM"/>
    </source>
</evidence>
<keyword evidence="2" id="KW-1185">Reference proteome</keyword>
<gene>
    <name evidence="1" type="ORF">NEDG_00707</name>
</gene>
<reference evidence="1 2" key="1">
    <citation type="submission" date="2016-02" db="EMBL/GenBank/DDBJ databases">
        <title>Discovery of a natural microsporidian pathogen with a broad tissue tropism in Caenorhabditis elegans.</title>
        <authorList>
            <person name="Luallen R.J."/>
            <person name="Reinke A.W."/>
            <person name="Tong L."/>
            <person name="Botts M.R."/>
            <person name="Felix M.-A."/>
            <person name="Troemel E.R."/>
        </authorList>
    </citation>
    <scope>NUCLEOTIDE SEQUENCE [LARGE SCALE GENOMIC DNA]</scope>
    <source>
        <strain evidence="1 2">JUm2807</strain>
    </source>
</reference>
<dbReference type="AlphaFoldDB" id="A0A177EC97"/>
<dbReference type="EMBL" id="LTDL01000040">
    <property type="protein sequence ID" value="OAG29574.1"/>
    <property type="molecule type" value="Genomic_DNA"/>
</dbReference>
<dbReference type="RefSeq" id="XP_067544222.1">
    <property type="nucleotide sequence ID" value="XM_067688125.1"/>
</dbReference>
<organism evidence="1 2">
    <name type="scientific">Nematocida displodere</name>
    <dbReference type="NCBI Taxonomy" id="1805483"/>
    <lineage>
        <taxon>Eukaryota</taxon>
        <taxon>Fungi</taxon>
        <taxon>Fungi incertae sedis</taxon>
        <taxon>Microsporidia</taxon>
        <taxon>Nematocida</taxon>
    </lineage>
</organism>
<evidence type="ECO:0000313" key="2">
    <source>
        <dbReference type="Proteomes" id="UP000185944"/>
    </source>
</evidence>
<name>A0A177EC97_9MICR</name>
<comment type="caution">
    <text evidence="1">The sequence shown here is derived from an EMBL/GenBank/DDBJ whole genome shotgun (WGS) entry which is preliminary data.</text>
</comment>